<name>A0AAE6NR92_STRPT</name>
<evidence type="ECO:0000313" key="3">
    <source>
        <dbReference type="Proteomes" id="UP000325458"/>
    </source>
</evidence>
<accession>A0AAE6NR92</accession>
<sequence>MTSTAPDGSTASTPEWPLCGHSADPIGCRGRRVEPYAECLAHLSDADRSSYLTGLQPGSDVDHCGTPFTDELLSELLDAVTDSATEGPCMGSARFRQARFDGDARFDRVEFRGDARFDGAVVHGSAGFCRAKIGGTTMFCGAQISGHALFGGAQIVGSALFREAKISGDARFERAKIGGTALFYRAEIGGHALFDWALISYDAMFSKVKIGGDAGFERAKIGGTARFFRTEIGGNSGFGWAQIGGNALFDEAKINGDAAFKGVKIGSDARFNRVEIGGDTGFSGVEIGGNAEFVGVLFERATALGPLVCVKALDLSEAVFANAVTIEAAAKVLRCRRTRWASTAALRVRHASVDLSDAVLEYPVSVAAHPQPFAFYGKELAEPGLNDSRVRAVSVRGVDAVHLVLTDIDLTACLFTGAIHLDQLRLEGRCTLAVAPLGLRRRGLRLVRWTPRRTLAEEQHWRAGQSIDADRWMPAPEQVEVLEPAALSPVYRHLRKAFEDGKNEPGAADFYYGEMEMRRHDPAIPHGERVLLTAYWALSGYGLRASRALGWLLAAMTATVLAMMLWGLPQDEPKPKSTGTLTSSSITLTTDTPEPANPEGPYGDRITVKRFDKALRVVIDSVVFRSSGQDLTIIGTYTEMVSRIAEPVLLGFAGLAIRGRVKR</sequence>
<dbReference type="GeneID" id="90928880"/>
<dbReference type="InterPro" id="IPR001646">
    <property type="entry name" value="5peptide_repeat"/>
</dbReference>
<dbReference type="Pfam" id="PF13576">
    <property type="entry name" value="Pentapeptide_3"/>
    <property type="match status" value="1"/>
</dbReference>
<dbReference type="Proteomes" id="UP000325458">
    <property type="component" value="Chromosome"/>
</dbReference>
<gene>
    <name evidence="2" type="ORF">CP981_37350</name>
</gene>
<evidence type="ECO:0000313" key="2">
    <source>
        <dbReference type="EMBL" id="QEV56500.1"/>
    </source>
</evidence>
<dbReference type="RefSeq" id="WP_085927659.1">
    <property type="nucleotide sequence ID" value="NZ_CP023691.1"/>
</dbReference>
<organism evidence="2 3">
    <name type="scientific">Streptomyces platensis</name>
    <dbReference type="NCBI Taxonomy" id="58346"/>
    <lineage>
        <taxon>Bacteria</taxon>
        <taxon>Bacillati</taxon>
        <taxon>Actinomycetota</taxon>
        <taxon>Actinomycetes</taxon>
        <taxon>Kitasatosporales</taxon>
        <taxon>Streptomycetaceae</taxon>
        <taxon>Streptomyces</taxon>
    </lineage>
</organism>
<dbReference type="KEGG" id="spla:CP981_37350"/>
<proteinExistence type="predicted"/>
<evidence type="ECO:0000256" key="1">
    <source>
        <dbReference type="SAM" id="MobiDB-lite"/>
    </source>
</evidence>
<reference evidence="2 3" key="1">
    <citation type="submission" date="2017-09" db="EMBL/GenBank/DDBJ databases">
        <authorList>
            <person name="Lee N."/>
            <person name="Cho B.-K."/>
        </authorList>
    </citation>
    <scope>NUCLEOTIDE SEQUENCE [LARGE SCALE GENOMIC DNA]</scope>
    <source>
        <strain evidence="2 3">ATCC 23948</strain>
    </source>
</reference>
<dbReference type="Gene3D" id="2.160.20.80">
    <property type="entry name" value="E3 ubiquitin-protein ligase SopA"/>
    <property type="match status" value="1"/>
</dbReference>
<feature type="compositionally biased region" description="Low complexity" evidence="1">
    <location>
        <begin position="577"/>
        <end position="592"/>
    </location>
</feature>
<dbReference type="EMBL" id="CP023691">
    <property type="protein sequence ID" value="QEV56500.1"/>
    <property type="molecule type" value="Genomic_DNA"/>
</dbReference>
<feature type="region of interest" description="Disordered" evidence="1">
    <location>
        <begin position="574"/>
        <end position="603"/>
    </location>
</feature>
<protein>
    <submittedName>
        <fullName evidence="2">Pentapeptide repeat-containing protein</fullName>
    </submittedName>
</protein>
<dbReference type="AlphaFoldDB" id="A0AAE6NR92"/>